<feature type="domain" description="CBS" evidence="4">
    <location>
        <begin position="104"/>
        <end position="163"/>
    </location>
</feature>
<dbReference type="Gene3D" id="3.10.580.10">
    <property type="entry name" value="CBS-domain"/>
    <property type="match status" value="1"/>
</dbReference>
<feature type="domain" description="CBS" evidence="4">
    <location>
        <begin position="13"/>
        <end position="70"/>
    </location>
</feature>
<evidence type="ECO:0000313" key="6">
    <source>
        <dbReference type="Proteomes" id="UP000034752"/>
    </source>
</evidence>
<keyword evidence="3" id="KW-1133">Transmembrane helix</keyword>
<proteinExistence type="predicted"/>
<dbReference type="Pfam" id="PF00571">
    <property type="entry name" value="CBS"/>
    <property type="match status" value="2"/>
</dbReference>
<evidence type="ECO:0000256" key="1">
    <source>
        <dbReference type="ARBA" id="ARBA00023122"/>
    </source>
</evidence>
<dbReference type="InterPro" id="IPR000644">
    <property type="entry name" value="CBS_dom"/>
</dbReference>
<evidence type="ECO:0000313" key="5">
    <source>
        <dbReference type="EMBL" id="KKT52751.1"/>
    </source>
</evidence>
<keyword evidence="1 2" id="KW-0129">CBS domain</keyword>
<dbReference type="PANTHER" id="PTHR43080:SF2">
    <property type="entry name" value="CBS DOMAIN-CONTAINING PROTEIN"/>
    <property type="match status" value="1"/>
</dbReference>
<gene>
    <name evidence="5" type="ORF">VE96_C0008G0002</name>
</gene>
<name>A0A0G1I018_UNCK3</name>
<keyword evidence="3" id="KW-0472">Membrane</keyword>
<organism evidence="5 6">
    <name type="scientific">candidate division Kazan bacterium GW2011_GWA1_44_22</name>
    <dbReference type="NCBI Taxonomy" id="1620410"/>
    <lineage>
        <taxon>Bacteria</taxon>
        <taxon>Bacteria division Kazan-3B-28</taxon>
    </lineage>
</organism>
<dbReference type="AlphaFoldDB" id="A0A0G1I018"/>
<evidence type="ECO:0000259" key="4">
    <source>
        <dbReference type="PROSITE" id="PS51371"/>
    </source>
</evidence>
<dbReference type="InterPro" id="IPR051257">
    <property type="entry name" value="Diverse_CBS-Domain"/>
</dbReference>
<evidence type="ECO:0000256" key="3">
    <source>
        <dbReference type="SAM" id="Phobius"/>
    </source>
</evidence>
<dbReference type="Proteomes" id="UP000034752">
    <property type="component" value="Unassembled WGS sequence"/>
</dbReference>
<protein>
    <submittedName>
        <fullName evidence="5">CBS domain containing membrane protein</fullName>
    </submittedName>
</protein>
<dbReference type="SUPFAM" id="SSF54631">
    <property type="entry name" value="CBS-domain pair"/>
    <property type="match status" value="1"/>
</dbReference>
<dbReference type="InterPro" id="IPR046342">
    <property type="entry name" value="CBS_dom_sf"/>
</dbReference>
<comment type="caution">
    <text evidence="5">The sequence shown here is derived from an EMBL/GenBank/DDBJ whole genome shotgun (WGS) entry which is preliminary data.</text>
</comment>
<evidence type="ECO:0000256" key="2">
    <source>
        <dbReference type="PROSITE-ProRule" id="PRU00703"/>
    </source>
</evidence>
<dbReference type="EMBL" id="LCIJ01000008">
    <property type="protein sequence ID" value="KKT52751.1"/>
    <property type="molecule type" value="Genomic_DNA"/>
</dbReference>
<accession>A0A0G1I018</accession>
<reference evidence="5 6" key="1">
    <citation type="journal article" date="2015" name="Nature">
        <title>rRNA introns, odd ribosomes, and small enigmatic genomes across a large radiation of phyla.</title>
        <authorList>
            <person name="Brown C.T."/>
            <person name="Hug L.A."/>
            <person name="Thomas B.C."/>
            <person name="Sharon I."/>
            <person name="Castelle C.J."/>
            <person name="Singh A."/>
            <person name="Wilkins M.J."/>
            <person name="Williams K.H."/>
            <person name="Banfield J.F."/>
        </authorList>
    </citation>
    <scope>NUCLEOTIDE SEQUENCE [LARGE SCALE GENOMIC DNA]</scope>
</reference>
<dbReference type="SMART" id="SM00116">
    <property type="entry name" value="CBS"/>
    <property type="match status" value="2"/>
</dbReference>
<dbReference type="PROSITE" id="PS51371">
    <property type="entry name" value="CBS"/>
    <property type="match status" value="2"/>
</dbReference>
<feature type="transmembrane region" description="Helical" evidence="3">
    <location>
        <begin position="206"/>
        <end position="227"/>
    </location>
</feature>
<dbReference type="PANTHER" id="PTHR43080">
    <property type="entry name" value="CBS DOMAIN-CONTAINING PROTEIN CBSX3, MITOCHONDRIAL"/>
    <property type="match status" value="1"/>
</dbReference>
<keyword evidence="3" id="KW-0812">Transmembrane</keyword>
<sequence>MLDLQKLTVGEIMTKDVLAVDANDTLDVIAGLFEKYDFEGMPVVNSSGVVLGMITTHDLTVQSSDIHLPTLLKVMDRVTRDKGDAREIDQHFGVLHQIKATTLMNPRVVTIPSQTPVIEVAKILADHKDINPICVVDENKKLAGIVSRYDVIKFFNQSIITQSTTSVAEIGDPFKDFPTKSEHDVEEAVAKVQDEFLIVQKSRPLVWKYLAIAMFASGLIGATALIIRIAQRN</sequence>